<evidence type="ECO:0000256" key="2">
    <source>
        <dbReference type="ARBA" id="ARBA00004123"/>
    </source>
</evidence>
<dbReference type="Proteomes" id="UP001168821">
    <property type="component" value="Unassembled WGS sequence"/>
</dbReference>
<keyword evidence="5" id="KW-0479">Metal-binding</keyword>
<organism evidence="9 10">
    <name type="scientific">Zophobas morio</name>
    <dbReference type="NCBI Taxonomy" id="2755281"/>
    <lineage>
        <taxon>Eukaryota</taxon>
        <taxon>Metazoa</taxon>
        <taxon>Ecdysozoa</taxon>
        <taxon>Arthropoda</taxon>
        <taxon>Hexapoda</taxon>
        <taxon>Insecta</taxon>
        <taxon>Pterygota</taxon>
        <taxon>Neoptera</taxon>
        <taxon>Endopterygota</taxon>
        <taxon>Coleoptera</taxon>
        <taxon>Polyphaga</taxon>
        <taxon>Cucujiformia</taxon>
        <taxon>Tenebrionidae</taxon>
        <taxon>Zophobas</taxon>
    </lineage>
</organism>
<gene>
    <name evidence="9" type="ORF">Zmor_018500</name>
</gene>
<protein>
    <recommendedName>
        <fullName evidence="8">DDE Tnp4 domain-containing protein</fullName>
    </recommendedName>
</protein>
<keyword evidence="6" id="KW-0378">Hydrolase</keyword>
<dbReference type="GO" id="GO:0004518">
    <property type="term" value="F:nuclease activity"/>
    <property type="evidence" value="ECO:0007669"/>
    <property type="project" value="UniProtKB-KW"/>
</dbReference>
<evidence type="ECO:0000256" key="7">
    <source>
        <dbReference type="ARBA" id="ARBA00023242"/>
    </source>
</evidence>
<proteinExistence type="inferred from homology"/>
<dbReference type="GO" id="GO:0005634">
    <property type="term" value="C:nucleus"/>
    <property type="evidence" value="ECO:0007669"/>
    <property type="project" value="UniProtKB-SubCell"/>
</dbReference>
<comment type="cofactor">
    <cofactor evidence="1">
        <name>a divalent metal cation</name>
        <dbReference type="ChEBI" id="CHEBI:60240"/>
    </cofactor>
</comment>
<keyword evidence="10" id="KW-1185">Reference proteome</keyword>
<evidence type="ECO:0000256" key="3">
    <source>
        <dbReference type="ARBA" id="ARBA00006958"/>
    </source>
</evidence>
<dbReference type="PANTHER" id="PTHR22930">
    <property type="match status" value="1"/>
</dbReference>
<sequence length="364" mass="42257">MARFLPYFVNDDRNYLRRLKRRARITNDPFDLPNQRFIELFRFDKRTMREVIDMIEPHMMPGQRGHRISRQIRILAAIRFLACGSYQRCVGQDCFINLSQSQISIAVNEVTHVIERHLNHFINFPSQEEYPAIKRTVMERFNLPGVIGFVDGTHVAILNPGRDREHQYLNRKGYHSKNVQLICGPNNRVYAVNAAHGSASHDAFIWRTSNINTMLQMRLTEDGDRNSWLLGDSGYPLMPYLLTPFPHPPENTPESRFNNAHRRARSCIEQCIGILKARFRCLLSERALRYSPPKAGTIINACVILHNIMVERDLPLPPEVDILNAIYQHQADEDDDHPDHQIEAPENRAAAAQNRARIARNYFR</sequence>
<feature type="domain" description="DDE Tnp4" evidence="8">
    <location>
        <begin position="150"/>
        <end position="307"/>
    </location>
</feature>
<evidence type="ECO:0000256" key="4">
    <source>
        <dbReference type="ARBA" id="ARBA00022722"/>
    </source>
</evidence>
<reference evidence="9" key="1">
    <citation type="journal article" date="2023" name="G3 (Bethesda)">
        <title>Whole genome assemblies of Zophobas morio and Tenebrio molitor.</title>
        <authorList>
            <person name="Kaur S."/>
            <person name="Stinson S.A."/>
            <person name="diCenzo G.C."/>
        </authorList>
    </citation>
    <scope>NUCLEOTIDE SEQUENCE</scope>
    <source>
        <strain evidence="9">QUZm001</strain>
    </source>
</reference>
<accession>A0AA38IAA8</accession>
<dbReference type="InterPro" id="IPR045249">
    <property type="entry name" value="HARBI1-like"/>
</dbReference>
<evidence type="ECO:0000313" key="9">
    <source>
        <dbReference type="EMBL" id="KAJ3652545.1"/>
    </source>
</evidence>
<dbReference type="AlphaFoldDB" id="A0AA38IAA8"/>
<evidence type="ECO:0000256" key="1">
    <source>
        <dbReference type="ARBA" id="ARBA00001968"/>
    </source>
</evidence>
<evidence type="ECO:0000256" key="5">
    <source>
        <dbReference type="ARBA" id="ARBA00022723"/>
    </source>
</evidence>
<evidence type="ECO:0000259" key="8">
    <source>
        <dbReference type="Pfam" id="PF13359"/>
    </source>
</evidence>
<evidence type="ECO:0000256" key="6">
    <source>
        <dbReference type="ARBA" id="ARBA00022801"/>
    </source>
</evidence>
<keyword evidence="7" id="KW-0539">Nucleus</keyword>
<comment type="similarity">
    <text evidence="3">Belongs to the HARBI1 family.</text>
</comment>
<dbReference type="Pfam" id="PF13359">
    <property type="entry name" value="DDE_Tnp_4"/>
    <property type="match status" value="1"/>
</dbReference>
<keyword evidence="4" id="KW-0540">Nuclease</keyword>
<comment type="caution">
    <text evidence="9">The sequence shown here is derived from an EMBL/GenBank/DDBJ whole genome shotgun (WGS) entry which is preliminary data.</text>
</comment>
<evidence type="ECO:0000313" key="10">
    <source>
        <dbReference type="Proteomes" id="UP001168821"/>
    </source>
</evidence>
<dbReference type="EMBL" id="JALNTZ010000005">
    <property type="protein sequence ID" value="KAJ3652545.1"/>
    <property type="molecule type" value="Genomic_DNA"/>
</dbReference>
<name>A0AA38IAA8_9CUCU</name>
<dbReference type="InterPro" id="IPR027806">
    <property type="entry name" value="HARBI1_dom"/>
</dbReference>
<comment type="subcellular location">
    <subcellularLocation>
        <location evidence="2">Nucleus</location>
    </subcellularLocation>
</comment>
<dbReference type="PANTHER" id="PTHR22930:SF250">
    <property type="entry name" value="NUCLEASE HARBI1-LIKE PROTEIN"/>
    <property type="match status" value="1"/>
</dbReference>
<dbReference type="GO" id="GO:0046872">
    <property type="term" value="F:metal ion binding"/>
    <property type="evidence" value="ECO:0007669"/>
    <property type="project" value="UniProtKB-KW"/>
</dbReference>
<dbReference type="GO" id="GO:0016787">
    <property type="term" value="F:hydrolase activity"/>
    <property type="evidence" value="ECO:0007669"/>
    <property type="project" value="UniProtKB-KW"/>
</dbReference>